<evidence type="ECO:0000313" key="8">
    <source>
        <dbReference type="Proteomes" id="UP000621560"/>
    </source>
</evidence>
<evidence type="ECO:0000256" key="2">
    <source>
        <dbReference type="ARBA" id="ARBA00022729"/>
    </source>
</evidence>
<evidence type="ECO:0000256" key="1">
    <source>
        <dbReference type="ARBA" id="ARBA00022475"/>
    </source>
</evidence>
<dbReference type="InterPro" id="IPR006059">
    <property type="entry name" value="SBP"/>
</dbReference>
<gene>
    <name evidence="7" type="ORF">IDH44_01460</name>
</gene>
<dbReference type="Gene3D" id="3.40.190.10">
    <property type="entry name" value="Periplasmic binding protein-like II"/>
    <property type="match status" value="2"/>
</dbReference>
<reference evidence="7" key="1">
    <citation type="submission" date="2020-09" db="EMBL/GenBank/DDBJ databases">
        <title>A novel bacterium of genus Paenibacillus, isolated from South China Sea.</title>
        <authorList>
            <person name="Huang H."/>
            <person name="Mo K."/>
            <person name="Hu Y."/>
        </authorList>
    </citation>
    <scope>NUCLEOTIDE SEQUENCE</scope>
    <source>
        <strain evidence="7">IB182496</strain>
    </source>
</reference>
<dbReference type="Pfam" id="PF01547">
    <property type="entry name" value="SBP_bac_1"/>
    <property type="match status" value="1"/>
</dbReference>
<protein>
    <submittedName>
        <fullName evidence="7">Extracellular solute-binding protein</fullName>
    </submittedName>
</protein>
<keyword evidence="4" id="KW-0564">Palmitate</keyword>
<dbReference type="EMBL" id="JACXIZ010000005">
    <property type="protein sequence ID" value="MBD2843845.1"/>
    <property type="molecule type" value="Genomic_DNA"/>
</dbReference>
<comment type="caution">
    <text evidence="7">The sequence shown here is derived from an EMBL/GenBank/DDBJ whole genome shotgun (WGS) entry which is preliminary data.</text>
</comment>
<evidence type="ECO:0000256" key="5">
    <source>
        <dbReference type="ARBA" id="ARBA00023288"/>
    </source>
</evidence>
<keyword evidence="8" id="KW-1185">Reference proteome</keyword>
<sequence>MSKRTRWHCAGALGMAALLLAAGCGNGNNGGNDGNGNTGGATGGDGGQVGAGSVPTFEVMFDYNVDPEGMSLTDNEYIDYLEEQTGVRVEVNSPGSAGYMDKLNILMASGEYPDGFMVTEANRAKLLQFAGDGLLTDLAPYLDDYPNLSEVMPEEAWLPVTQEGKVWALPYNRHDGFNQVVYINKTWLDALGLDIPRTVDEFYAVMKAFTDKDPDGNGKDDTFGLLANSDLSYGGRMFQAAFGAEGYTYEGGELLPAEITPAYQQYLAFMNRLTAEGILDPEFPTTTGTIFRQKINTLKYGMFNGFWHFQSGKEFSPGVFDHFIAIAPPLRPDGSETVFTYNSTNRHYIAIPESTDNVEALLSFYDWAVSEEGTKYNFMGIEGVHWQETADGGYEKIGERNALHWAFSMIKHGLYTDEVKAYMKTEFGDDVIDNLTLASDTGTLDKIAASLPYYPELAAYNLPKIVEEYRAKAILGNANVEADFDAFVAKYRASGGDKAIGLWTDWYEANKASLQD</sequence>
<dbReference type="PANTHER" id="PTHR43649:SF33">
    <property type="entry name" value="POLYGALACTURONAN_RHAMNOGALACTURONAN-BINDING PROTEIN YTCQ"/>
    <property type="match status" value="1"/>
</dbReference>
<name>A0A927BQE4_9BACL</name>
<feature type="signal peptide" evidence="6">
    <location>
        <begin position="1"/>
        <end position="21"/>
    </location>
</feature>
<keyword evidence="3" id="KW-0472">Membrane</keyword>
<dbReference type="Proteomes" id="UP000621560">
    <property type="component" value="Unassembled WGS sequence"/>
</dbReference>
<dbReference type="PROSITE" id="PS51257">
    <property type="entry name" value="PROKAR_LIPOPROTEIN"/>
    <property type="match status" value="1"/>
</dbReference>
<keyword evidence="5" id="KW-0449">Lipoprotein</keyword>
<keyword evidence="1" id="KW-1003">Cell membrane</keyword>
<dbReference type="PANTHER" id="PTHR43649">
    <property type="entry name" value="ARABINOSE-BINDING PROTEIN-RELATED"/>
    <property type="match status" value="1"/>
</dbReference>
<dbReference type="RefSeq" id="WP_190913992.1">
    <property type="nucleotide sequence ID" value="NZ_JACXIZ010000005.1"/>
</dbReference>
<dbReference type="InterPro" id="IPR050490">
    <property type="entry name" value="Bact_solute-bd_prot1"/>
</dbReference>
<proteinExistence type="predicted"/>
<evidence type="ECO:0000256" key="3">
    <source>
        <dbReference type="ARBA" id="ARBA00023136"/>
    </source>
</evidence>
<evidence type="ECO:0000313" key="7">
    <source>
        <dbReference type="EMBL" id="MBD2843845.1"/>
    </source>
</evidence>
<dbReference type="SUPFAM" id="SSF53850">
    <property type="entry name" value="Periplasmic binding protein-like II"/>
    <property type="match status" value="1"/>
</dbReference>
<evidence type="ECO:0000256" key="4">
    <source>
        <dbReference type="ARBA" id="ARBA00023139"/>
    </source>
</evidence>
<evidence type="ECO:0000256" key="6">
    <source>
        <dbReference type="SAM" id="SignalP"/>
    </source>
</evidence>
<accession>A0A927BQE4</accession>
<keyword evidence="2 6" id="KW-0732">Signal</keyword>
<organism evidence="7 8">
    <name type="scientific">Paenibacillus sabuli</name>
    <dbReference type="NCBI Taxonomy" id="2772509"/>
    <lineage>
        <taxon>Bacteria</taxon>
        <taxon>Bacillati</taxon>
        <taxon>Bacillota</taxon>
        <taxon>Bacilli</taxon>
        <taxon>Bacillales</taxon>
        <taxon>Paenibacillaceae</taxon>
        <taxon>Paenibacillus</taxon>
    </lineage>
</organism>
<dbReference type="AlphaFoldDB" id="A0A927BQE4"/>
<feature type="chain" id="PRO_5039214536" evidence="6">
    <location>
        <begin position="22"/>
        <end position="516"/>
    </location>
</feature>